<dbReference type="GO" id="GO:0005886">
    <property type="term" value="C:plasma membrane"/>
    <property type="evidence" value="ECO:0007669"/>
    <property type="project" value="UniProtKB-SubCell"/>
</dbReference>
<dbReference type="Pfam" id="PF00329">
    <property type="entry name" value="Complex1_30kDa"/>
    <property type="match status" value="1"/>
</dbReference>
<keyword evidence="3" id="KW-1278">Translocase</keyword>
<comment type="subcellular location">
    <subcellularLocation>
        <location evidence="3">Cell membrane</location>
        <topology evidence="3">Peripheral membrane protein</topology>
        <orientation evidence="3">Cytoplasmic side</orientation>
    </subcellularLocation>
</comment>
<evidence type="ECO:0000313" key="5">
    <source>
        <dbReference type="EMBL" id="BBH17853.1"/>
    </source>
</evidence>
<evidence type="ECO:0000256" key="2">
    <source>
        <dbReference type="ARBA" id="ARBA00022448"/>
    </source>
</evidence>
<keyword evidence="3" id="KW-1003">Cell membrane</keyword>
<dbReference type="PANTHER" id="PTHR10884">
    <property type="entry name" value="NADH DEHYDROGENASE UBIQUINONE IRON-SULFUR PROTEIN 3"/>
    <property type="match status" value="1"/>
</dbReference>
<comment type="catalytic activity">
    <reaction evidence="3">
        <text>a quinone + NADH + 5 H(+)(in) = a quinol + NAD(+) + 4 H(+)(out)</text>
        <dbReference type="Rhea" id="RHEA:57888"/>
        <dbReference type="ChEBI" id="CHEBI:15378"/>
        <dbReference type="ChEBI" id="CHEBI:24646"/>
        <dbReference type="ChEBI" id="CHEBI:57540"/>
        <dbReference type="ChEBI" id="CHEBI:57945"/>
        <dbReference type="ChEBI" id="CHEBI:132124"/>
    </reaction>
</comment>
<evidence type="ECO:0000313" key="6">
    <source>
        <dbReference type="Proteomes" id="UP000271573"/>
    </source>
</evidence>
<comment type="similarity">
    <text evidence="1 3">Belongs to the complex I 30 kDa subunit family.</text>
</comment>
<dbReference type="HAMAP" id="MF_01357">
    <property type="entry name" value="NDH1_NuoC"/>
    <property type="match status" value="1"/>
</dbReference>
<dbReference type="NCBIfam" id="NF005856">
    <property type="entry name" value="PRK07785.1"/>
    <property type="match status" value="1"/>
</dbReference>
<dbReference type="SUPFAM" id="SSF143243">
    <property type="entry name" value="Nqo5-like"/>
    <property type="match status" value="1"/>
</dbReference>
<evidence type="ECO:0000259" key="4">
    <source>
        <dbReference type="Pfam" id="PF00329"/>
    </source>
</evidence>
<name>A0A3G9IZM6_9ACTN</name>
<dbReference type="GO" id="GO:0048038">
    <property type="term" value="F:quinone binding"/>
    <property type="evidence" value="ECO:0007669"/>
    <property type="project" value="UniProtKB-KW"/>
</dbReference>
<keyword evidence="3" id="KW-0520">NAD</keyword>
<dbReference type="GO" id="GO:0050136">
    <property type="term" value="F:NADH dehydrogenase (quinone) (non-electrogenic) activity"/>
    <property type="evidence" value="ECO:0007669"/>
    <property type="project" value="UniProtKB-UniRule"/>
</dbReference>
<dbReference type="EC" id="7.1.1.-" evidence="3"/>
<evidence type="ECO:0000256" key="1">
    <source>
        <dbReference type="ARBA" id="ARBA00007569"/>
    </source>
</evidence>
<dbReference type="NCBIfam" id="TIGR01961">
    <property type="entry name" value="NuoC_fam"/>
    <property type="match status" value="1"/>
</dbReference>
<dbReference type="EMBL" id="AP019307">
    <property type="protein sequence ID" value="BBH17853.1"/>
    <property type="molecule type" value="Genomic_DNA"/>
</dbReference>
<accession>A0A3G9IZM6</accession>
<keyword evidence="3" id="KW-0472">Membrane</keyword>
<dbReference type="InterPro" id="IPR010218">
    <property type="entry name" value="NADH_DH_suC"/>
</dbReference>
<keyword evidence="6" id="KW-1185">Reference proteome</keyword>
<dbReference type="InterPro" id="IPR037232">
    <property type="entry name" value="NADH_quin_OxRdtase_su_C/D-like"/>
</dbReference>
<dbReference type="AlphaFoldDB" id="A0A3G9IZM6"/>
<dbReference type="OrthoDB" id="9803286at2"/>
<keyword evidence="2 3" id="KW-0813">Transport</keyword>
<dbReference type="Gene3D" id="3.30.460.80">
    <property type="entry name" value="NADH:ubiquinone oxidoreductase, 30kDa subunit"/>
    <property type="match status" value="1"/>
</dbReference>
<dbReference type="Proteomes" id="UP000271573">
    <property type="component" value="Chromosome"/>
</dbReference>
<comment type="function">
    <text evidence="3">NDH-1 shuttles electrons from NADH, via FMN and iron-sulfur (Fe-S) centers, to quinones in the respiratory chain. The immediate electron acceptor for the enzyme in this species is believed to be a menaquinone. Couples the redox reaction to proton translocation (for every two electrons transferred, four hydrogen ions are translocated across the cytoplasmic membrane), and thus conserves the redox energy in a proton gradient.</text>
</comment>
<feature type="domain" description="NADH:ubiquinone oxidoreductase 30kDa subunit" evidence="4">
    <location>
        <begin position="34"/>
        <end position="154"/>
    </location>
</feature>
<evidence type="ECO:0000256" key="3">
    <source>
        <dbReference type="HAMAP-Rule" id="MF_01357"/>
    </source>
</evidence>
<gene>
    <name evidence="3" type="primary">nuoC</name>
    <name evidence="5" type="ORF">Back2_21400</name>
</gene>
<protein>
    <recommendedName>
        <fullName evidence="3">NADH-quinone oxidoreductase subunit C</fullName>
        <ecNumber evidence="3">7.1.1.-</ecNumber>
    </recommendedName>
    <alternativeName>
        <fullName evidence="3">NADH dehydrogenase I subunit C</fullName>
    </alternativeName>
    <alternativeName>
        <fullName evidence="3">NDH-1 subunit C</fullName>
    </alternativeName>
</protein>
<dbReference type="GO" id="GO:0008137">
    <property type="term" value="F:NADH dehydrogenase (ubiquinone) activity"/>
    <property type="evidence" value="ECO:0007669"/>
    <property type="project" value="InterPro"/>
</dbReference>
<keyword evidence="3" id="KW-0874">Quinone</keyword>
<dbReference type="PANTHER" id="PTHR10884:SF14">
    <property type="entry name" value="NADH DEHYDROGENASE [UBIQUINONE] IRON-SULFUR PROTEIN 3, MITOCHONDRIAL"/>
    <property type="match status" value="1"/>
</dbReference>
<comment type="subunit">
    <text evidence="3">NDH-1 is composed of 14 different subunits. Subunits NuoB, C, D, E, F, and G constitute the peripheral sector of the complex.</text>
</comment>
<dbReference type="InterPro" id="IPR001268">
    <property type="entry name" value="NADH_UbQ_OxRdtase_30kDa_su"/>
</dbReference>
<organism evidence="5 6">
    <name type="scientific">Nocardioides baekrokdamisoli</name>
    <dbReference type="NCBI Taxonomy" id="1804624"/>
    <lineage>
        <taxon>Bacteria</taxon>
        <taxon>Bacillati</taxon>
        <taxon>Actinomycetota</taxon>
        <taxon>Actinomycetes</taxon>
        <taxon>Propionibacteriales</taxon>
        <taxon>Nocardioidaceae</taxon>
        <taxon>Nocardioides</taxon>
    </lineage>
</organism>
<proteinExistence type="inferred from homology"/>
<dbReference type="KEGG" id="nbe:Back2_21400"/>
<sequence length="174" mass="19783">MTGLETPLSGYSTGEVEQLQPLGEISEFRGEITVRVRREQLLAVLKICRDDLRFELCTGVSAVHYPQDHGVELHAVYHLLSMTWNRRIRIEAAAPDSDPHLPSGVALYPTLDWHEREAYDMFGLIFDGHPALTRILMPDDWQGHPQRKDYPLGGVPVEYHGATIAPPDERRSFR</sequence>
<reference evidence="5 6" key="1">
    <citation type="submission" date="2018-11" db="EMBL/GenBank/DDBJ databases">
        <title>Complete genome sequence of Nocardioides baekrokdamisoli strain KCTC 39748.</title>
        <authorList>
            <person name="Kang S.W."/>
            <person name="Lee K.C."/>
            <person name="Kim K.K."/>
            <person name="Kim J.S."/>
            <person name="Kim D.S."/>
            <person name="Ko S.H."/>
            <person name="Yang S.H."/>
            <person name="Shin Y.K."/>
            <person name="Lee J.S."/>
        </authorList>
    </citation>
    <scope>NUCLEOTIDE SEQUENCE [LARGE SCALE GENOMIC DNA]</scope>
    <source>
        <strain evidence="5 6">KCTC 39748</strain>
    </source>
</reference>